<dbReference type="Proteomes" id="UP000306102">
    <property type="component" value="Unassembled WGS sequence"/>
</dbReference>
<protein>
    <recommendedName>
        <fullName evidence="3">Pollen Ole e 1 allergen and extensin family protein</fullName>
    </recommendedName>
</protein>
<organism evidence="1 2">
    <name type="scientific">Camellia sinensis var. sinensis</name>
    <name type="common">China tea</name>
    <dbReference type="NCBI Taxonomy" id="542762"/>
    <lineage>
        <taxon>Eukaryota</taxon>
        <taxon>Viridiplantae</taxon>
        <taxon>Streptophyta</taxon>
        <taxon>Embryophyta</taxon>
        <taxon>Tracheophyta</taxon>
        <taxon>Spermatophyta</taxon>
        <taxon>Magnoliopsida</taxon>
        <taxon>eudicotyledons</taxon>
        <taxon>Gunneridae</taxon>
        <taxon>Pentapetalae</taxon>
        <taxon>asterids</taxon>
        <taxon>Ericales</taxon>
        <taxon>Theaceae</taxon>
        <taxon>Camellia</taxon>
    </lineage>
</organism>
<reference evidence="1 2" key="1">
    <citation type="journal article" date="2018" name="Proc. Natl. Acad. Sci. U.S.A.">
        <title>Draft genome sequence of Camellia sinensis var. sinensis provides insights into the evolution of the tea genome and tea quality.</title>
        <authorList>
            <person name="Wei C."/>
            <person name="Yang H."/>
            <person name="Wang S."/>
            <person name="Zhao J."/>
            <person name="Liu C."/>
            <person name="Gao L."/>
            <person name="Xia E."/>
            <person name="Lu Y."/>
            <person name="Tai Y."/>
            <person name="She G."/>
            <person name="Sun J."/>
            <person name="Cao H."/>
            <person name="Tong W."/>
            <person name="Gao Q."/>
            <person name="Li Y."/>
            <person name="Deng W."/>
            <person name="Jiang X."/>
            <person name="Wang W."/>
            <person name="Chen Q."/>
            <person name="Zhang S."/>
            <person name="Li H."/>
            <person name="Wu J."/>
            <person name="Wang P."/>
            <person name="Li P."/>
            <person name="Shi C."/>
            <person name="Zheng F."/>
            <person name="Jian J."/>
            <person name="Huang B."/>
            <person name="Shan D."/>
            <person name="Shi M."/>
            <person name="Fang C."/>
            <person name="Yue Y."/>
            <person name="Li F."/>
            <person name="Li D."/>
            <person name="Wei S."/>
            <person name="Han B."/>
            <person name="Jiang C."/>
            <person name="Yin Y."/>
            <person name="Xia T."/>
            <person name="Zhang Z."/>
            <person name="Bennetzen J.L."/>
            <person name="Zhao S."/>
            <person name="Wan X."/>
        </authorList>
    </citation>
    <scope>NUCLEOTIDE SEQUENCE [LARGE SCALE GENOMIC DNA]</scope>
    <source>
        <strain evidence="2">cv. Shuchazao</strain>
        <tissue evidence="1">Leaf</tissue>
    </source>
</reference>
<evidence type="ECO:0000313" key="1">
    <source>
        <dbReference type="EMBL" id="THG12255.1"/>
    </source>
</evidence>
<name>A0A4S4E9Q9_CAMSN</name>
<accession>A0A4S4E9Q9</accession>
<dbReference type="EMBL" id="SDRB02006714">
    <property type="protein sequence ID" value="THG12255.1"/>
    <property type="molecule type" value="Genomic_DNA"/>
</dbReference>
<evidence type="ECO:0000313" key="2">
    <source>
        <dbReference type="Proteomes" id="UP000306102"/>
    </source>
</evidence>
<dbReference type="Pfam" id="PF01190">
    <property type="entry name" value="Pollen_Ole_e_1"/>
    <property type="match status" value="1"/>
</dbReference>
<keyword evidence="2" id="KW-1185">Reference proteome</keyword>
<dbReference type="AlphaFoldDB" id="A0A4S4E9Q9"/>
<gene>
    <name evidence="1" type="ORF">TEA_029067</name>
</gene>
<proteinExistence type="predicted"/>
<dbReference type="PANTHER" id="PTHR46995:SF4">
    <property type="entry name" value="POLLEN OLE E 1 ALLERGEN AND EXTENSIN FAMILY PROTEIN"/>
    <property type="match status" value="1"/>
</dbReference>
<comment type="caution">
    <text evidence="1">The sequence shown here is derived from an EMBL/GenBank/DDBJ whole genome shotgun (WGS) entry which is preliminary data.</text>
</comment>
<dbReference type="PANTHER" id="PTHR46995">
    <property type="entry name" value="OS09G0508200 PROTEIN"/>
    <property type="match status" value="1"/>
</dbReference>
<sequence length="258" mass="28648">MFPKASSCSLSLLNIQPLHYLPKDIHMSLFVVNIKNSSNSSLTVGSPSVTHYSHHTHSHPILNCRERTRLLASYWCTSLKEELLSSRILVLMDSKILFLLSSLLTLSLAQEIEPATTANPQITVMGIVYCDICSNNTFSRHSYFLPGVDVKIDCTFKATSPQTIEQIAFSVNRTTNQYGVYKSEIPSVDGIDCARDKAMVSSCRASLMWSSSSSCNIPGHITTSDGIAVKSRRSNLCIYSLNALNYRPSRRDITLCKN</sequence>
<evidence type="ECO:0008006" key="3">
    <source>
        <dbReference type="Google" id="ProtNLM"/>
    </source>
</evidence>